<gene>
    <name evidence="8" type="ORF">A4R26_09665</name>
</gene>
<feature type="domain" description="Response regulatory" evidence="7">
    <location>
        <begin position="5"/>
        <end position="121"/>
    </location>
</feature>
<dbReference type="InterPro" id="IPR016032">
    <property type="entry name" value="Sig_transdc_resp-reg_C-effctor"/>
</dbReference>
<dbReference type="PROSITE" id="PS50110">
    <property type="entry name" value="RESPONSE_REGULATORY"/>
    <property type="match status" value="1"/>
</dbReference>
<dbReference type="PANTHER" id="PTHR43214">
    <property type="entry name" value="TWO-COMPONENT RESPONSE REGULATOR"/>
    <property type="match status" value="1"/>
</dbReference>
<dbReference type="GO" id="GO:0003677">
    <property type="term" value="F:DNA binding"/>
    <property type="evidence" value="ECO:0007669"/>
    <property type="project" value="UniProtKB-KW"/>
</dbReference>
<keyword evidence="9" id="KW-1185">Reference proteome</keyword>
<dbReference type="Gene3D" id="3.40.50.2300">
    <property type="match status" value="1"/>
</dbReference>
<evidence type="ECO:0000256" key="1">
    <source>
        <dbReference type="ARBA" id="ARBA00022553"/>
    </source>
</evidence>
<dbReference type="PRINTS" id="PR00038">
    <property type="entry name" value="HTHLUXR"/>
</dbReference>
<evidence type="ECO:0000313" key="9">
    <source>
        <dbReference type="Proteomes" id="UP000192276"/>
    </source>
</evidence>
<sequence>MEKISVLIADDHKLIRETWSFILNNDPRFTVVAECGDSEQAVEMAKSKKPQIVLMDINMLPISGFEATEKIRKVSPASRIIGISMHSQPAYAKKMLQIGARGYVTKNSSKEEMITAIMEVHGGNKYICDEIKNNISELVLEENKDVPNVNALTEREIQIINLIKEGQSSKEIAMSLNISLKTVEVHRHNILKKLKLKNSASLVNFINNVATSM</sequence>
<dbReference type="Proteomes" id="UP000192276">
    <property type="component" value="Unassembled WGS sequence"/>
</dbReference>
<dbReference type="CDD" id="cd06170">
    <property type="entry name" value="LuxR_C_like"/>
    <property type="match status" value="1"/>
</dbReference>
<dbReference type="SUPFAM" id="SSF46894">
    <property type="entry name" value="C-terminal effector domain of the bipartite response regulators"/>
    <property type="match status" value="1"/>
</dbReference>
<dbReference type="InterPro" id="IPR039420">
    <property type="entry name" value="WalR-like"/>
</dbReference>
<accession>A0A1V9EIN1</accession>
<dbReference type="STRING" id="550983.A4R26_09665"/>
<evidence type="ECO:0000256" key="2">
    <source>
        <dbReference type="ARBA" id="ARBA00023015"/>
    </source>
</evidence>
<dbReference type="PANTHER" id="PTHR43214:SF41">
    <property type="entry name" value="NITRATE_NITRITE RESPONSE REGULATOR PROTEIN NARP"/>
    <property type="match status" value="1"/>
</dbReference>
<name>A0A1V9EIN1_9BACT</name>
<keyword evidence="1 5" id="KW-0597">Phosphoprotein</keyword>
<dbReference type="InterPro" id="IPR000792">
    <property type="entry name" value="Tscrpt_reg_LuxR_C"/>
</dbReference>
<dbReference type="OrthoDB" id="654364at2"/>
<feature type="modified residue" description="4-aspartylphosphate" evidence="5">
    <location>
        <position position="56"/>
    </location>
</feature>
<reference evidence="9" key="1">
    <citation type="submission" date="2016-04" db="EMBL/GenBank/DDBJ databases">
        <authorList>
            <person name="Chen L."/>
            <person name="Zhuang W."/>
            <person name="Wang G."/>
        </authorList>
    </citation>
    <scope>NUCLEOTIDE SEQUENCE [LARGE SCALE GENOMIC DNA]</scope>
    <source>
        <strain evidence="9">208</strain>
    </source>
</reference>
<organism evidence="8 9">
    <name type="scientific">Niastella populi</name>
    <dbReference type="NCBI Taxonomy" id="550983"/>
    <lineage>
        <taxon>Bacteria</taxon>
        <taxon>Pseudomonadati</taxon>
        <taxon>Bacteroidota</taxon>
        <taxon>Chitinophagia</taxon>
        <taxon>Chitinophagales</taxon>
        <taxon>Chitinophagaceae</taxon>
        <taxon>Niastella</taxon>
    </lineage>
</organism>
<dbReference type="SUPFAM" id="SSF52172">
    <property type="entry name" value="CheY-like"/>
    <property type="match status" value="1"/>
</dbReference>
<comment type="caution">
    <text evidence="8">The sequence shown here is derived from an EMBL/GenBank/DDBJ whole genome shotgun (WGS) entry which is preliminary data.</text>
</comment>
<dbReference type="EMBL" id="LWBP01000254">
    <property type="protein sequence ID" value="OQP45745.1"/>
    <property type="molecule type" value="Genomic_DNA"/>
</dbReference>
<dbReference type="GO" id="GO:0000160">
    <property type="term" value="P:phosphorelay signal transduction system"/>
    <property type="evidence" value="ECO:0007669"/>
    <property type="project" value="InterPro"/>
</dbReference>
<evidence type="ECO:0000259" key="7">
    <source>
        <dbReference type="PROSITE" id="PS50110"/>
    </source>
</evidence>
<keyword evidence="2" id="KW-0805">Transcription regulation</keyword>
<dbReference type="RefSeq" id="WP_081171489.1">
    <property type="nucleotide sequence ID" value="NZ_LWBP01000254.1"/>
</dbReference>
<feature type="domain" description="HTH luxR-type" evidence="6">
    <location>
        <begin position="145"/>
        <end position="210"/>
    </location>
</feature>
<dbReference type="SMART" id="SM00421">
    <property type="entry name" value="HTH_LUXR"/>
    <property type="match status" value="1"/>
</dbReference>
<dbReference type="Pfam" id="PF00072">
    <property type="entry name" value="Response_reg"/>
    <property type="match status" value="1"/>
</dbReference>
<evidence type="ECO:0000256" key="3">
    <source>
        <dbReference type="ARBA" id="ARBA00023125"/>
    </source>
</evidence>
<evidence type="ECO:0000259" key="6">
    <source>
        <dbReference type="PROSITE" id="PS50043"/>
    </source>
</evidence>
<evidence type="ECO:0000313" key="8">
    <source>
        <dbReference type="EMBL" id="OQP45745.1"/>
    </source>
</evidence>
<dbReference type="PROSITE" id="PS00622">
    <property type="entry name" value="HTH_LUXR_1"/>
    <property type="match status" value="1"/>
</dbReference>
<keyword evidence="4" id="KW-0804">Transcription</keyword>
<evidence type="ECO:0008006" key="10">
    <source>
        <dbReference type="Google" id="ProtNLM"/>
    </source>
</evidence>
<dbReference type="InterPro" id="IPR001789">
    <property type="entry name" value="Sig_transdc_resp-reg_receiver"/>
</dbReference>
<dbReference type="AlphaFoldDB" id="A0A1V9EIN1"/>
<protein>
    <recommendedName>
        <fullName evidence="10">DNA-binding response regulator</fullName>
    </recommendedName>
</protein>
<dbReference type="SMART" id="SM00448">
    <property type="entry name" value="REC"/>
    <property type="match status" value="1"/>
</dbReference>
<dbReference type="CDD" id="cd17535">
    <property type="entry name" value="REC_NarL-like"/>
    <property type="match status" value="1"/>
</dbReference>
<dbReference type="InterPro" id="IPR058245">
    <property type="entry name" value="NreC/VraR/RcsB-like_REC"/>
</dbReference>
<evidence type="ECO:0000256" key="4">
    <source>
        <dbReference type="ARBA" id="ARBA00023163"/>
    </source>
</evidence>
<evidence type="ECO:0000256" key="5">
    <source>
        <dbReference type="PROSITE-ProRule" id="PRU00169"/>
    </source>
</evidence>
<dbReference type="InterPro" id="IPR011006">
    <property type="entry name" value="CheY-like_superfamily"/>
</dbReference>
<keyword evidence="3" id="KW-0238">DNA-binding</keyword>
<dbReference type="Pfam" id="PF00196">
    <property type="entry name" value="GerE"/>
    <property type="match status" value="1"/>
</dbReference>
<dbReference type="PROSITE" id="PS50043">
    <property type="entry name" value="HTH_LUXR_2"/>
    <property type="match status" value="1"/>
</dbReference>
<dbReference type="GO" id="GO:0006355">
    <property type="term" value="P:regulation of DNA-templated transcription"/>
    <property type="evidence" value="ECO:0007669"/>
    <property type="project" value="InterPro"/>
</dbReference>
<proteinExistence type="predicted"/>